<name>A0A109BC18_HYPSL</name>
<dbReference type="SMART" id="SM01057">
    <property type="entry name" value="Carb_anhydrase"/>
    <property type="match status" value="1"/>
</dbReference>
<feature type="chain" id="PRO_5007132531" description="carbonic anhydrase" evidence="7">
    <location>
        <begin position="30"/>
        <end position="254"/>
    </location>
</feature>
<dbReference type="InterPro" id="IPR036398">
    <property type="entry name" value="CA_dom_sf"/>
</dbReference>
<keyword evidence="4" id="KW-0862">Zinc</keyword>
<dbReference type="STRING" id="121290.APY04_2613"/>
<keyword evidence="7" id="KW-0732">Signal</keyword>
<evidence type="ECO:0000256" key="1">
    <source>
        <dbReference type="ARBA" id="ARBA00010718"/>
    </source>
</evidence>
<dbReference type="EMBL" id="LMTR01000074">
    <property type="protein sequence ID" value="KWT66026.1"/>
    <property type="molecule type" value="Genomic_DNA"/>
</dbReference>
<comment type="similarity">
    <text evidence="1">Belongs to the alpha-carbonic anhydrase family.</text>
</comment>
<evidence type="ECO:0000256" key="6">
    <source>
        <dbReference type="ARBA" id="ARBA00048348"/>
    </source>
</evidence>
<dbReference type="PANTHER" id="PTHR18952">
    <property type="entry name" value="CARBONIC ANHYDRASE"/>
    <property type="match status" value="1"/>
</dbReference>
<dbReference type="InterPro" id="IPR001148">
    <property type="entry name" value="CA_dom"/>
</dbReference>
<keyword evidence="3" id="KW-0479">Metal-binding</keyword>
<dbReference type="GO" id="GO:0008270">
    <property type="term" value="F:zinc ion binding"/>
    <property type="evidence" value="ECO:0007669"/>
    <property type="project" value="InterPro"/>
</dbReference>
<gene>
    <name evidence="9" type="ORF">APY04_2613</name>
</gene>
<dbReference type="OrthoDB" id="5327615at2"/>
<organism evidence="9 10">
    <name type="scientific">Hyphomicrobium sulfonivorans</name>
    <dbReference type="NCBI Taxonomy" id="121290"/>
    <lineage>
        <taxon>Bacteria</taxon>
        <taxon>Pseudomonadati</taxon>
        <taxon>Pseudomonadota</taxon>
        <taxon>Alphaproteobacteria</taxon>
        <taxon>Hyphomicrobiales</taxon>
        <taxon>Hyphomicrobiaceae</taxon>
        <taxon>Hyphomicrobium</taxon>
    </lineage>
</organism>
<dbReference type="InterPro" id="IPR023561">
    <property type="entry name" value="Carbonic_anhydrase_a-class"/>
</dbReference>
<dbReference type="AlphaFoldDB" id="A0A109BC18"/>
<evidence type="ECO:0000256" key="7">
    <source>
        <dbReference type="SAM" id="SignalP"/>
    </source>
</evidence>
<proteinExistence type="inferred from homology"/>
<evidence type="ECO:0000313" key="9">
    <source>
        <dbReference type="EMBL" id="KWT66026.1"/>
    </source>
</evidence>
<feature type="signal peptide" evidence="7">
    <location>
        <begin position="1"/>
        <end position="29"/>
    </location>
</feature>
<sequence>MPLSFNFRSVTPLALAAFAVLAPVGTLSAEDHAHWSYEGHGGPTHWGELSHEFAACAKGAQQSPIDIKTAEPSSAHAPTVNWKPFVPGVVNNGHTIQANAAGDQTTTLGDETFKLVQMHFHHDSEHTFDGHHTPLEAHFVNRSADGKLLVLGVMINEGAANSEIEKVWQVMPKAEGEANAREAIDFAQLIPAGGKFYRYAGSLTTPPCSEIVEWVVYADPIEASAEQIKAFAALYPHNNRPVQALGDRTVVLGR</sequence>
<dbReference type="InterPro" id="IPR041891">
    <property type="entry name" value="Alpha_CA_prokaryot-like"/>
</dbReference>
<evidence type="ECO:0000256" key="3">
    <source>
        <dbReference type="ARBA" id="ARBA00022723"/>
    </source>
</evidence>
<dbReference type="PATRIC" id="fig|121290.4.peg.1484"/>
<dbReference type="EC" id="4.2.1.1" evidence="2"/>
<feature type="domain" description="Alpha-carbonic anhydrase" evidence="8">
    <location>
        <begin position="33"/>
        <end position="254"/>
    </location>
</feature>
<evidence type="ECO:0000313" key="10">
    <source>
        <dbReference type="Proteomes" id="UP000059074"/>
    </source>
</evidence>
<evidence type="ECO:0000256" key="5">
    <source>
        <dbReference type="ARBA" id="ARBA00023239"/>
    </source>
</evidence>
<comment type="caution">
    <text evidence="9">The sequence shown here is derived from an EMBL/GenBank/DDBJ whole genome shotgun (WGS) entry which is preliminary data.</text>
</comment>
<dbReference type="Proteomes" id="UP000059074">
    <property type="component" value="Unassembled WGS sequence"/>
</dbReference>
<dbReference type="PANTHER" id="PTHR18952:SF265">
    <property type="entry name" value="CARBONIC ANHYDRASE"/>
    <property type="match status" value="1"/>
</dbReference>
<dbReference type="CDD" id="cd03124">
    <property type="entry name" value="alpha_CA_prokaryotic_like"/>
    <property type="match status" value="1"/>
</dbReference>
<evidence type="ECO:0000256" key="4">
    <source>
        <dbReference type="ARBA" id="ARBA00022833"/>
    </source>
</evidence>
<evidence type="ECO:0000256" key="2">
    <source>
        <dbReference type="ARBA" id="ARBA00012925"/>
    </source>
</evidence>
<dbReference type="Pfam" id="PF00194">
    <property type="entry name" value="Carb_anhydrase"/>
    <property type="match status" value="1"/>
</dbReference>
<reference evidence="9 10" key="1">
    <citation type="submission" date="2015-10" db="EMBL/GenBank/DDBJ databases">
        <title>Transcriptomic analysis of a linuron degrading triple-species bacterial consortium.</title>
        <authorList>
            <person name="Albers P."/>
        </authorList>
    </citation>
    <scope>NUCLEOTIDE SEQUENCE [LARGE SCALE GENOMIC DNA]</scope>
    <source>
        <strain evidence="9 10">WDL6</strain>
    </source>
</reference>
<keyword evidence="5 9" id="KW-0456">Lyase</keyword>
<keyword evidence="10" id="KW-1185">Reference proteome</keyword>
<dbReference type="Gene3D" id="3.10.200.10">
    <property type="entry name" value="Alpha carbonic anhydrase"/>
    <property type="match status" value="1"/>
</dbReference>
<dbReference type="RefSeq" id="WP_068463159.1">
    <property type="nucleotide sequence ID" value="NZ_LMTR01000074.1"/>
</dbReference>
<dbReference type="SUPFAM" id="SSF51069">
    <property type="entry name" value="Carbonic anhydrase"/>
    <property type="match status" value="1"/>
</dbReference>
<dbReference type="PROSITE" id="PS51144">
    <property type="entry name" value="ALPHA_CA_2"/>
    <property type="match status" value="1"/>
</dbReference>
<evidence type="ECO:0000259" key="8">
    <source>
        <dbReference type="PROSITE" id="PS51144"/>
    </source>
</evidence>
<comment type="catalytic activity">
    <reaction evidence="6">
        <text>hydrogencarbonate + H(+) = CO2 + H2O</text>
        <dbReference type="Rhea" id="RHEA:10748"/>
        <dbReference type="ChEBI" id="CHEBI:15377"/>
        <dbReference type="ChEBI" id="CHEBI:15378"/>
        <dbReference type="ChEBI" id="CHEBI:16526"/>
        <dbReference type="ChEBI" id="CHEBI:17544"/>
        <dbReference type="EC" id="4.2.1.1"/>
    </reaction>
</comment>
<protein>
    <recommendedName>
        <fullName evidence="2">carbonic anhydrase</fullName>
        <ecNumber evidence="2">4.2.1.1</ecNumber>
    </recommendedName>
</protein>
<dbReference type="GO" id="GO:0004089">
    <property type="term" value="F:carbonate dehydratase activity"/>
    <property type="evidence" value="ECO:0007669"/>
    <property type="project" value="UniProtKB-EC"/>
</dbReference>
<accession>A0A109BC18</accession>